<dbReference type="Gene3D" id="3.30.565.10">
    <property type="entry name" value="Histidine kinase-like ATPase, C-terminal domain"/>
    <property type="match status" value="1"/>
</dbReference>
<evidence type="ECO:0000256" key="6">
    <source>
        <dbReference type="SAM" id="Coils"/>
    </source>
</evidence>
<dbReference type="CDD" id="cd00082">
    <property type="entry name" value="HisKA"/>
    <property type="match status" value="1"/>
</dbReference>
<dbReference type="PRINTS" id="PR00344">
    <property type="entry name" value="BCTRLSENSOR"/>
</dbReference>
<dbReference type="PROSITE" id="PS50109">
    <property type="entry name" value="HIS_KIN"/>
    <property type="match status" value="1"/>
</dbReference>
<dbReference type="SUPFAM" id="SSF55874">
    <property type="entry name" value="ATPase domain of HSP90 chaperone/DNA topoisomerase II/histidine kinase"/>
    <property type="match status" value="1"/>
</dbReference>
<dbReference type="EC" id="2.7.13.3" evidence="2"/>
<organism evidence="9 10">
    <name type="scientific">Natrarchaeobius chitinivorans</name>
    <dbReference type="NCBI Taxonomy" id="1679083"/>
    <lineage>
        <taxon>Archaea</taxon>
        <taxon>Methanobacteriati</taxon>
        <taxon>Methanobacteriota</taxon>
        <taxon>Stenosarchaea group</taxon>
        <taxon>Halobacteria</taxon>
        <taxon>Halobacteriales</taxon>
        <taxon>Natrialbaceae</taxon>
        <taxon>Natrarchaeobius</taxon>
    </lineage>
</organism>
<protein>
    <recommendedName>
        <fullName evidence="2">histidine kinase</fullName>
        <ecNumber evidence="2">2.7.13.3</ecNumber>
    </recommendedName>
</protein>
<dbReference type="Pfam" id="PF16926">
    <property type="entry name" value="HisKA_4TM"/>
    <property type="match status" value="1"/>
</dbReference>
<feature type="region of interest" description="Disordered" evidence="7">
    <location>
        <begin position="372"/>
        <end position="404"/>
    </location>
</feature>
<dbReference type="EMBL" id="REFZ01000002">
    <property type="protein sequence ID" value="RQH02498.1"/>
    <property type="molecule type" value="Genomic_DNA"/>
</dbReference>
<dbReference type="Pfam" id="PF02518">
    <property type="entry name" value="HATPase_c"/>
    <property type="match status" value="1"/>
</dbReference>
<gene>
    <name evidence="9" type="ORF">EA472_04135</name>
</gene>
<proteinExistence type="predicted"/>
<name>A0A3N6MHB2_NATCH</name>
<dbReference type="InterPro" id="IPR036097">
    <property type="entry name" value="HisK_dim/P_sf"/>
</dbReference>
<keyword evidence="10" id="KW-1185">Reference proteome</keyword>
<accession>A0A3N6MHB2</accession>
<keyword evidence="4" id="KW-0808">Transferase</keyword>
<dbReference type="InterPro" id="IPR004358">
    <property type="entry name" value="Sig_transdc_His_kin-like_C"/>
</dbReference>
<dbReference type="InterPro" id="IPR052162">
    <property type="entry name" value="Sensor_kinase/Photoreceptor"/>
</dbReference>
<feature type="coiled-coil region" evidence="6">
    <location>
        <begin position="128"/>
        <end position="179"/>
    </location>
</feature>
<dbReference type="PANTHER" id="PTHR43304:SF1">
    <property type="entry name" value="PAC DOMAIN-CONTAINING PROTEIN"/>
    <property type="match status" value="1"/>
</dbReference>
<evidence type="ECO:0000256" key="5">
    <source>
        <dbReference type="ARBA" id="ARBA00022777"/>
    </source>
</evidence>
<comment type="caution">
    <text evidence="9">The sequence shown here is derived from an EMBL/GenBank/DDBJ whole genome shotgun (WGS) entry which is preliminary data.</text>
</comment>
<evidence type="ECO:0000256" key="1">
    <source>
        <dbReference type="ARBA" id="ARBA00000085"/>
    </source>
</evidence>
<evidence type="ECO:0000256" key="4">
    <source>
        <dbReference type="ARBA" id="ARBA00022679"/>
    </source>
</evidence>
<dbReference type="OrthoDB" id="106630at2157"/>
<dbReference type="GO" id="GO:0000155">
    <property type="term" value="F:phosphorelay sensor kinase activity"/>
    <property type="evidence" value="ECO:0007669"/>
    <property type="project" value="InterPro"/>
</dbReference>
<evidence type="ECO:0000313" key="10">
    <source>
        <dbReference type="Proteomes" id="UP000281431"/>
    </source>
</evidence>
<dbReference type="InterPro" id="IPR003594">
    <property type="entry name" value="HATPase_dom"/>
</dbReference>
<comment type="catalytic activity">
    <reaction evidence="1">
        <text>ATP + protein L-histidine = ADP + protein N-phospho-L-histidine.</text>
        <dbReference type="EC" id="2.7.13.3"/>
    </reaction>
</comment>
<evidence type="ECO:0000313" key="9">
    <source>
        <dbReference type="EMBL" id="RQH02498.1"/>
    </source>
</evidence>
<dbReference type="Pfam" id="PF00512">
    <property type="entry name" value="HisKA"/>
    <property type="match status" value="1"/>
</dbReference>
<dbReference type="FunFam" id="3.30.565.10:FF:000006">
    <property type="entry name" value="Sensor histidine kinase WalK"/>
    <property type="match status" value="1"/>
</dbReference>
<dbReference type="InterPro" id="IPR036890">
    <property type="entry name" value="HATPase_C_sf"/>
</dbReference>
<dbReference type="Gene3D" id="1.10.287.130">
    <property type="match status" value="1"/>
</dbReference>
<feature type="domain" description="Histidine kinase" evidence="8">
    <location>
        <begin position="179"/>
        <end position="392"/>
    </location>
</feature>
<dbReference type="SMART" id="SM00388">
    <property type="entry name" value="HisKA"/>
    <property type="match status" value="1"/>
</dbReference>
<dbReference type="SMART" id="SM00387">
    <property type="entry name" value="HATPase_c"/>
    <property type="match status" value="1"/>
</dbReference>
<keyword evidence="5 9" id="KW-0418">Kinase</keyword>
<dbReference type="InterPro" id="IPR005467">
    <property type="entry name" value="His_kinase_dom"/>
</dbReference>
<evidence type="ECO:0000256" key="2">
    <source>
        <dbReference type="ARBA" id="ARBA00012438"/>
    </source>
</evidence>
<dbReference type="InterPro" id="IPR031623">
    <property type="entry name" value="HisKA_4TM"/>
</dbReference>
<dbReference type="Proteomes" id="UP000281431">
    <property type="component" value="Unassembled WGS sequence"/>
</dbReference>
<dbReference type="SUPFAM" id="SSF47384">
    <property type="entry name" value="Homodimeric domain of signal transducing histidine kinase"/>
    <property type="match status" value="1"/>
</dbReference>
<reference evidence="9 10" key="1">
    <citation type="submission" date="2018-10" db="EMBL/GenBank/DDBJ databases">
        <title>Natrarchaeobius chitinivorans gen. nov., sp. nov., and Natrarchaeobius haloalkaliphilus sp. nov., alkaliphilic, chitin-utilizing haloarchaea from hypersaline alkaline lakes.</title>
        <authorList>
            <person name="Sorokin D.Y."/>
            <person name="Elcheninov A.G."/>
            <person name="Kostrikina N.A."/>
            <person name="Bale N.J."/>
            <person name="Sinninghe Damste J.S."/>
            <person name="Khijniak T.V."/>
            <person name="Kublanov I.V."/>
            <person name="Toshchakov S.V."/>
        </authorList>
    </citation>
    <scope>NUCLEOTIDE SEQUENCE [LARGE SCALE GENOMIC DNA]</scope>
    <source>
        <strain evidence="9 10">AArcht7</strain>
    </source>
</reference>
<dbReference type="InterPro" id="IPR003661">
    <property type="entry name" value="HisK_dim/P_dom"/>
</dbReference>
<keyword evidence="6" id="KW-0175">Coiled coil</keyword>
<evidence type="ECO:0000259" key="8">
    <source>
        <dbReference type="PROSITE" id="PS50109"/>
    </source>
</evidence>
<evidence type="ECO:0000256" key="3">
    <source>
        <dbReference type="ARBA" id="ARBA00022553"/>
    </source>
</evidence>
<keyword evidence="3" id="KW-0597">Phosphoprotein</keyword>
<dbReference type="AlphaFoldDB" id="A0A3N6MHB2"/>
<evidence type="ECO:0000256" key="7">
    <source>
        <dbReference type="SAM" id="MobiDB-lite"/>
    </source>
</evidence>
<dbReference type="PANTHER" id="PTHR43304">
    <property type="entry name" value="PHYTOCHROME-LIKE PROTEIN CPH1"/>
    <property type="match status" value="1"/>
</dbReference>
<sequence length="404" mass="44900">MSRRSRYIYYLGVLFVLFAGGQSFVKVATDGPMLEAAIDFGLIGLPGLLLMYVGRWIAGTELEPELYPRIVLWCLGGIGVMFVFIVLRAIHPGVETPFSFGTRAIALFIGSIAGLGIGVHEARALARERELNQRNDALKRTQQALERRNRELDRTRADLQETNARLKESNEQLEQFAYAASHDLREPLRMISRYLELLEDRHADSLDDDAREFVAFAVDGAARMKGTIDGLLQYSRIETRGASFESVDLEAVLESVRTDLQVKIDETNAEISVDELPRVTGDESQLRQLFQNLLGNALEYAGDGPPRVRIWAERGDDEHVISVADDGIGIECEDRDRIFEMFCRLHSVDEQSGSGIGLAVCRRIVERHGGSIRVDSEPDEGSTFSVALPSSDPRSVPTASRSNG</sequence>